<organism evidence="3 4">
    <name type="scientific">Clostridium grantii DSM 8605</name>
    <dbReference type="NCBI Taxonomy" id="1121316"/>
    <lineage>
        <taxon>Bacteria</taxon>
        <taxon>Bacillati</taxon>
        <taxon>Bacillota</taxon>
        <taxon>Clostridia</taxon>
        <taxon>Eubacteriales</taxon>
        <taxon>Clostridiaceae</taxon>
        <taxon>Clostridium</taxon>
    </lineage>
</organism>
<evidence type="ECO:0000256" key="1">
    <source>
        <dbReference type="SAM" id="MobiDB-lite"/>
    </source>
</evidence>
<feature type="compositionally biased region" description="Basic and acidic residues" evidence="1">
    <location>
        <begin position="227"/>
        <end position="237"/>
    </location>
</feature>
<dbReference type="OrthoDB" id="1705475at2"/>
<evidence type="ECO:0000313" key="4">
    <source>
        <dbReference type="Proteomes" id="UP000184447"/>
    </source>
</evidence>
<dbReference type="RefSeq" id="WP_073340755.1">
    <property type="nucleotide sequence ID" value="NZ_FQXM01000037.1"/>
</dbReference>
<evidence type="ECO:0000259" key="2">
    <source>
        <dbReference type="Pfam" id="PF25538"/>
    </source>
</evidence>
<feature type="compositionally biased region" description="Basic and acidic residues" evidence="1">
    <location>
        <begin position="161"/>
        <end position="195"/>
    </location>
</feature>
<proteinExistence type="predicted"/>
<feature type="compositionally biased region" description="Acidic residues" evidence="1">
    <location>
        <begin position="196"/>
        <end position="226"/>
    </location>
</feature>
<dbReference type="Proteomes" id="UP000184447">
    <property type="component" value="Unassembled WGS sequence"/>
</dbReference>
<feature type="domain" description="DUF7922" evidence="2">
    <location>
        <begin position="9"/>
        <end position="129"/>
    </location>
</feature>
<dbReference type="InterPro" id="IPR057682">
    <property type="entry name" value="DUF7922"/>
</dbReference>
<feature type="region of interest" description="Disordered" evidence="1">
    <location>
        <begin position="161"/>
        <end position="237"/>
    </location>
</feature>
<keyword evidence="4" id="KW-1185">Reference proteome</keyword>
<accession>A0A1M5XU72</accession>
<dbReference type="AlphaFoldDB" id="A0A1M5XU72"/>
<dbReference type="Pfam" id="PF25538">
    <property type="entry name" value="DUF7922"/>
    <property type="match status" value="1"/>
</dbReference>
<gene>
    <name evidence="3" type="ORF">SAMN02745207_03940</name>
</gene>
<dbReference type="EMBL" id="FQXM01000037">
    <property type="protein sequence ID" value="SHI03350.1"/>
    <property type="molecule type" value="Genomic_DNA"/>
</dbReference>
<reference evidence="3 4" key="1">
    <citation type="submission" date="2016-11" db="EMBL/GenBank/DDBJ databases">
        <authorList>
            <person name="Jaros S."/>
            <person name="Januszkiewicz K."/>
            <person name="Wedrychowicz H."/>
        </authorList>
    </citation>
    <scope>NUCLEOTIDE SEQUENCE [LARGE SCALE GENOMIC DNA]</scope>
    <source>
        <strain evidence="3 4">DSM 8605</strain>
    </source>
</reference>
<evidence type="ECO:0000313" key="3">
    <source>
        <dbReference type="EMBL" id="SHI03350.1"/>
    </source>
</evidence>
<name>A0A1M5XU72_9CLOT</name>
<protein>
    <recommendedName>
        <fullName evidence="2">DUF7922 domain-containing protein</fullName>
    </recommendedName>
</protein>
<dbReference type="STRING" id="1121316.SAMN02745207_03940"/>
<sequence length="384" mass="44934">MSSKGNYSRHFIILQEDEKGYSIGNDKFPTGYAKIEKKSDKCKISYYVQNLKNLEAPYYMVLICNEREEKKIINLGELKLDQYGRCDISNDYDARNIANCKITINKIKGAAIVRFVDSKMSTILSGFVNGNELEGWKAYPVETTKIEEENIVETFIEEKKVVEDEESRTSREKKEDVPVFDEYEKSIEESKKIQNDDDESDEEDSQSSEEIEDESEEIEETKESEDNDHLDMDMDMDRCSKDNYPKGKMGKFFLEVVEGFEEVKDFNPKLGKCKWYKIKESDLSDSAKMKDYNKYTVAYYPMLGYYSYINKYKHYLLGYKCNKEGYLKYIIYAIPGMKKRSDRPFDGKTGFVTWVPIDNGDDSKMGYWLMFYDFKNSCVVIPVK</sequence>